<reference evidence="4 5" key="1">
    <citation type="submission" date="2020-07" db="EMBL/GenBank/DDBJ databases">
        <authorList>
            <person name="Sun Q."/>
        </authorList>
    </citation>
    <scope>NUCLEOTIDE SEQUENCE [LARGE SCALE GENOMIC DNA]</scope>
    <source>
        <strain evidence="4 5">MAH-1</strain>
    </source>
</reference>
<dbReference type="PANTHER" id="PTHR43877">
    <property type="entry name" value="AMINOALKYLPHOSPHONATE N-ACETYLTRANSFERASE-RELATED-RELATED"/>
    <property type="match status" value="1"/>
</dbReference>
<dbReference type="InterPro" id="IPR016181">
    <property type="entry name" value="Acyl_CoA_acyltransferase"/>
</dbReference>
<sequence length="144" mass="16687">MEIRFAIPDDFEAVYAFINELEDEIMDAQIQRKIFTQNLSNPDIVYLLAFSGGKPIGFLSLHIQNLLHHGAPIGEIQEMYVSKEARSLGVGKLLVDEIKRIAKQRQIPQLEVTSGFKREDAHRFYEREGFAHTHKKFTWKNDIE</sequence>
<proteinExistence type="predicted"/>
<organism evidence="4 5">
    <name type="scientific">Flavobacterium agri</name>
    <dbReference type="NCBI Taxonomy" id="2743471"/>
    <lineage>
        <taxon>Bacteria</taxon>
        <taxon>Pseudomonadati</taxon>
        <taxon>Bacteroidota</taxon>
        <taxon>Flavobacteriia</taxon>
        <taxon>Flavobacteriales</taxon>
        <taxon>Flavobacteriaceae</taxon>
        <taxon>Flavobacterium</taxon>
    </lineage>
</organism>
<dbReference type="EMBL" id="JACBJI010000008">
    <property type="protein sequence ID" value="NYA72507.1"/>
    <property type="molecule type" value="Genomic_DNA"/>
</dbReference>
<dbReference type="PANTHER" id="PTHR43877:SF2">
    <property type="entry name" value="AMINOALKYLPHOSPHONATE N-ACETYLTRANSFERASE-RELATED"/>
    <property type="match status" value="1"/>
</dbReference>
<name>A0A7Y8Y4Q5_9FLAO</name>
<keyword evidence="1 4" id="KW-0808">Transferase</keyword>
<evidence type="ECO:0000256" key="2">
    <source>
        <dbReference type="ARBA" id="ARBA00023315"/>
    </source>
</evidence>
<dbReference type="RefSeq" id="WP_176007308.1">
    <property type="nucleotide sequence ID" value="NZ_JABWMI010000020.1"/>
</dbReference>
<gene>
    <name evidence="4" type="ORF">HZF10_16370</name>
</gene>
<dbReference type="SUPFAM" id="SSF55729">
    <property type="entry name" value="Acyl-CoA N-acyltransferases (Nat)"/>
    <property type="match status" value="1"/>
</dbReference>
<dbReference type="PROSITE" id="PS51186">
    <property type="entry name" value="GNAT"/>
    <property type="match status" value="1"/>
</dbReference>
<evidence type="ECO:0000256" key="1">
    <source>
        <dbReference type="ARBA" id="ARBA00022679"/>
    </source>
</evidence>
<dbReference type="AlphaFoldDB" id="A0A7Y8Y4Q5"/>
<dbReference type="InterPro" id="IPR050832">
    <property type="entry name" value="Bact_Acetyltransf"/>
</dbReference>
<dbReference type="CDD" id="cd04301">
    <property type="entry name" value="NAT_SF"/>
    <property type="match status" value="1"/>
</dbReference>
<dbReference type="Proteomes" id="UP000535020">
    <property type="component" value="Unassembled WGS sequence"/>
</dbReference>
<dbReference type="GO" id="GO:0016747">
    <property type="term" value="F:acyltransferase activity, transferring groups other than amino-acyl groups"/>
    <property type="evidence" value="ECO:0007669"/>
    <property type="project" value="InterPro"/>
</dbReference>
<evidence type="ECO:0000259" key="3">
    <source>
        <dbReference type="PROSITE" id="PS51186"/>
    </source>
</evidence>
<keyword evidence="2" id="KW-0012">Acyltransferase</keyword>
<dbReference type="Gene3D" id="3.40.630.30">
    <property type="match status" value="1"/>
</dbReference>
<dbReference type="Pfam" id="PF00583">
    <property type="entry name" value="Acetyltransf_1"/>
    <property type="match status" value="1"/>
</dbReference>
<comment type="caution">
    <text evidence="4">The sequence shown here is derived from an EMBL/GenBank/DDBJ whole genome shotgun (WGS) entry which is preliminary data.</text>
</comment>
<accession>A0A7Y8Y4Q5</accession>
<keyword evidence="5" id="KW-1185">Reference proteome</keyword>
<protein>
    <submittedName>
        <fullName evidence="4">GNAT family N-acetyltransferase</fullName>
    </submittedName>
</protein>
<dbReference type="InterPro" id="IPR000182">
    <property type="entry name" value="GNAT_dom"/>
</dbReference>
<evidence type="ECO:0000313" key="4">
    <source>
        <dbReference type="EMBL" id="NYA72507.1"/>
    </source>
</evidence>
<feature type="domain" description="N-acetyltransferase" evidence="3">
    <location>
        <begin position="1"/>
        <end position="144"/>
    </location>
</feature>
<evidence type="ECO:0000313" key="5">
    <source>
        <dbReference type="Proteomes" id="UP000535020"/>
    </source>
</evidence>